<dbReference type="InterPro" id="IPR004838">
    <property type="entry name" value="NHTrfase_class1_PyrdxlP-BS"/>
</dbReference>
<dbReference type="InterPro" id="IPR015424">
    <property type="entry name" value="PyrdxlP-dep_Trfase"/>
</dbReference>
<dbReference type="Pfam" id="PF00155">
    <property type="entry name" value="Aminotran_1_2"/>
    <property type="match status" value="1"/>
</dbReference>
<organism evidence="8 9">
    <name type="scientific">Paenibacillus brasilensis</name>
    <dbReference type="NCBI Taxonomy" id="128574"/>
    <lineage>
        <taxon>Bacteria</taxon>
        <taxon>Bacillati</taxon>
        <taxon>Bacillota</taxon>
        <taxon>Bacilli</taxon>
        <taxon>Bacillales</taxon>
        <taxon>Paenibacillaceae</taxon>
        <taxon>Paenibacillus</taxon>
    </lineage>
</organism>
<evidence type="ECO:0000256" key="6">
    <source>
        <dbReference type="RuleBase" id="RU000481"/>
    </source>
</evidence>
<dbReference type="PROSITE" id="PS00105">
    <property type="entry name" value="AA_TRANSFER_CLASS_1"/>
    <property type="match status" value="1"/>
</dbReference>
<proteinExistence type="inferred from homology"/>
<dbReference type="InterPro" id="IPR050596">
    <property type="entry name" value="AspAT/PAT-like"/>
</dbReference>
<evidence type="ECO:0000256" key="2">
    <source>
        <dbReference type="ARBA" id="ARBA00007441"/>
    </source>
</evidence>
<evidence type="ECO:0000256" key="5">
    <source>
        <dbReference type="ARBA" id="ARBA00022898"/>
    </source>
</evidence>
<feature type="domain" description="Aminotransferase class I/classII large" evidence="7">
    <location>
        <begin position="37"/>
        <end position="383"/>
    </location>
</feature>
<dbReference type="PANTHER" id="PTHR46383:SF3">
    <property type="entry name" value="ASPARTATE AMINOTRANSFERASE-RELATED"/>
    <property type="match status" value="1"/>
</dbReference>
<dbReference type="CDD" id="cd00609">
    <property type="entry name" value="AAT_like"/>
    <property type="match status" value="1"/>
</dbReference>
<sequence length="396" mass="42989">MFIEKGIGRFVSSRVRDIRPSGIRAFFDLNAAGGEGDIIALGVGEPDFITPEKVREACIQALREGQTKYTSNAGLMELREEISAYFSGSFALSYDPEQEMIVTVGSSEAVDLALRAVIEPGDEVLIPAPSYIAYEPITHLHGGKIIEVAATAEEQFKLTPQALQAAITPHSKALMINYPCNPTGTVMTEQDWLPIAELIIQHNLVVISDEVYAELTYGRKHVSIASLPGMKERTIVISGFSKAFAMTGWRVGYACGPRELIAGMLKIHQYTAMCAPTIAQIAALESLRHGLAAKDEMMASYNERRKLFVAGLNAIGLACHEPEGAFYAFPSITSTGMSSEQFALRMLKEAKVALVPGHVFGSGGEGFIRCSYAASLVDLEKALGRMGRFMQVMQPV</sequence>
<evidence type="ECO:0000256" key="4">
    <source>
        <dbReference type="ARBA" id="ARBA00022679"/>
    </source>
</evidence>
<keyword evidence="4 6" id="KW-0808">Transferase</keyword>
<reference evidence="8 9" key="1">
    <citation type="submission" date="2023-07" db="EMBL/GenBank/DDBJ databases">
        <title>Genomic Encyclopedia of Type Strains, Phase IV (KMG-IV): sequencing the most valuable type-strain genomes for metagenomic binning, comparative biology and taxonomic classification.</title>
        <authorList>
            <person name="Goeker M."/>
        </authorList>
    </citation>
    <scope>NUCLEOTIDE SEQUENCE [LARGE SCALE GENOMIC DNA]</scope>
    <source>
        <strain evidence="8 9">DSM 14914</strain>
    </source>
</reference>
<name>A0ABU0L0F9_9BACL</name>
<dbReference type="EMBL" id="JAUSWA010000019">
    <property type="protein sequence ID" value="MDQ0495172.1"/>
    <property type="molecule type" value="Genomic_DNA"/>
</dbReference>
<dbReference type="Gene3D" id="3.90.1150.10">
    <property type="entry name" value="Aspartate Aminotransferase, domain 1"/>
    <property type="match status" value="1"/>
</dbReference>
<keyword evidence="9" id="KW-1185">Reference proteome</keyword>
<dbReference type="Proteomes" id="UP001242811">
    <property type="component" value="Unassembled WGS sequence"/>
</dbReference>
<dbReference type="InterPro" id="IPR004839">
    <property type="entry name" value="Aminotransferase_I/II_large"/>
</dbReference>
<dbReference type="InterPro" id="IPR015421">
    <property type="entry name" value="PyrdxlP-dep_Trfase_major"/>
</dbReference>
<dbReference type="SUPFAM" id="SSF53383">
    <property type="entry name" value="PLP-dependent transferases"/>
    <property type="match status" value="1"/>
</dbReference>
<evidence type="ECO:0000256" key="3">
    <source>
        <dbReference type="ARBA" id="ARBA00022576"/>
    </source>
</evidence>
<dbReference type="InterPro" id="IPR015422">
    <property type="entry name" value="PyrdxlP-dep_Trfase_small"/>
</dbReference>
<evidence type="ECO:0000259" key="7">
    <source>
        <dbReference type="Pfam" id="PF00155"/>
    </source>
</evidence>
<protein>
    <recommendedName>
        <fullName evidence="6">Aminotransferase</fullName>
        <ecNumber evidence="6">2.6.1.-</ecNumber>
    </recommendedName>
</protein>
<evidence type="ECO:0000313" key="9">
    <source>
        <dbReference type="Proteomes" id="UP001242811"/>
    </source>
</evidence>
<keyword evidence="5" id="KW-0663">Pyridoxal phosphate</keyword>
<dbReference type="Gene3D" id="3.40.640.10">
    <property type="entry name" value="Type I PLP-dependent aspartate aminotransferase-like (Major domain)"/>
    <property type="match status" value="1"/>
</dbReference>
<evidence type="ECO:0000313" key="8">
    <source>
        <dbReference type="EMBL" id="MDQ0495172.1"/>
    </source>
</evidence>
<dbReference type="GO" id="GO:0008483">
    <property type="term" value="F:transaminase activity"/>
    <property type="evidence" value="ECO:0007669"/>
    <property type="project" value="UniProtKB-KW"/>
</dbReference>
<comment type="caution">
    <text evidence="8">The sequence shown here is derived from an EMBL/GenBank/DDBJ whole genome shotgun (WGS) entry which is preliminary data.</text>
</comment>
<evidence type="ECO:0000256" key="1">
    <source>
        <dbReference type="ARBA" id="ARBA00001933"/>
    </source>
</evidence>
<gene>
    <name evidence="8" type="ORF">QOZ95_003350</name>
</gene>
<keyword evidence="3 6" id="KW-0032">Aminotransferase</keyword>
<dbReference type="RefSeq" id="WP_152381404.1">
    <property type="nucleotide sequence ID" value="NZ_CP045298.1"/>
</dbReference>
<dbReference type="PANTHER" id="PTHR46383">
    <property type="entry name" value="ASPARTATE AMINOTRANSFERASE"/>
    <property type="match status" value="1"/>
</dbReference>
<comment type="similarity">
    <text evidence="2 6">Belongs to the class-I pyridoxal-phosphate-dependent aminotransferase family.</text>
</comment>
<comment type="cofactor">
    <cofactor evidence="1 6">
        <name>pyridoxal 5'-phosphate</name>
        <dbReference type="ChEBI" id="CHEBI:597326"/>
    </cofactor>
</comment>
<dbReference type="EC" id="2.6.1.-" evidence="6"/>
<accession>A0ABU0L0F9</accession>